<proteinExistence type="predicted"/>
<keyword evidence="3" id="KW-1185">Reference proteome</keyword>
<organism evidence="3 4">
    <name type="scientific">Hyalella azteca</name>
    <name type="common">Amphipod</name>
    <dbReference type="NCBI Taxonomy" id="294128"/>
    <lineage>
        <taxon>Eukaryota</taxon>
        <taxon>Metazoa</taxon>
        <taxon>Ecdysozoa</taxon>
        <taxon>Arthropoda</taxon>
        <taxon>Crustacea</taxon>
        <taxon>Multicrustacea</taxon>
        <taxon>Malacostraca</taxon>
        <taxon>Eumalacostraca</taxon>
        <taxon>Peracarida</taxon>
        <taxon>Amphipoda</taxon>
        <taxon>Senticaudata</taxon>
        <taxon>Talitrida</taxon>
        <taxon>Talitroidea</taxon>
        <taxon>Hyalellidae</taxon>
        <taxon>Hyalella</taxon>
    </lineage>
</organism>
<name>A0A979FKV8_HYAAZ</name>
<keyword evidence="2" id="KW-0812">Transmembrane</keyword>
<keyword evidence="2" id="KW-1133">Transmembrane helix</keyword>
<accession>A0A979FKV8</accession>
<evidence type="ECO:0000256" key="2">
    <source>
        <dbReference type="SAM" id="Phobius"/>
    </source>
</evidence>
<feature type="transmembrane region" description="Helical" evidence="2">
    <location>
        <begin position="29"/>
        <end position="47"/>
    </location>
</feature>
<protein>
    <submittedName>
        <fullName evidence="4">Uncharacterized protein LOC125178187</fullName>
    </submittedName>
</protein>
<evidence type="ECO:0000313" key="3">
    <source>
        <dbReference type="Proteomes" id="UP000694843"/>
    </source>
</evidence>
<sequence>MENGNQAPNVRKTRGCWPQAKVGKIVSSVLFWTSFLLVTAGIGYVVIRFSMSSGPISTEADNTTFVTSDYGTNTSDRPEMPLNFSMDDTTPFLNLSQDDSKQILNLPSQDVSKKLVIIPQDVSKRFLYDSSTPTLDEDIEDLESSDDSSSSSEEDDGRWS</sequence>
<keyword evidence="2" id="KW-0472">Membrane</keyword>
<dbReference type="Proteomes" id="UP000694843">
    <property type="component" value="Unplaced"/>
</dbReference>
<dbReference type="RefSeq" id="XP_047737318.1">
    <property type="nucleotide sequence ID" value="XM_047881362.1"/>
</dbReference>
<dbReference type="AlphaFoldDB" id="A0A979FKV8"/>
<evidence type="ECO:0000313" key="4">
    <source>
        <dbReference type="RefSeq" id="XP_047737318.1"/>
    </source>
</evidence>
<gene>
    <name evidence="4" type="primary">LOC125178187</name>
</gene>
<evidence type="ECO:0000256" key="1">
    <source>
        <dbReference type="SAM" id="MobiDB-lite"/>
    </source>
</evidence>
<dbReference type="GeneID" id="125178187"/>
<feature type="region of interest" description="Disordered" evidence="1">
    <location>
        <begin position="135"/>
        <end position="160"/>
    </location>
</feature>
<dbReference type="KEGG" id="hazt:125178187"/>
<reference evidence="4" key="1">
    <citation type="submission" date="2025-08" db="UniProtKB">
        <authorList>
            <consortium name="RefSeq"/>
        </authorList>
    </citation>
    <scope>IDENTIFICATION</scope>
    <source>
        <tissue evidence="4">Whole organism</tissue>
    </source>
</reference>